<dbReference type="GO" id="GO:0006986">
    <property type="term" value="P:response to unfolded protein"/>
    <property type="evidence" value="ECO:0007669"/>
    <property type="project" value="UniProtKB-KW"/>
</dbReference>
<evidence type="ECO:0000256" key="10">
    <source>
        <dbReference type="ARBA" id="ARBA00022824"/>
    </source>
</evidence>
<dbReference type="EC" id="2.7.11.1" evidence="2"/>
<dbReference type="InParanoid" id="A0A482WY80"/>
<dbReference type="PROSITE" id="PS00108">
    <property type="entry name" value="PROTEIN_KINASE_ST"/>
    <property type="match status" value="1"/>
</dbReference>
<evidence type="ECO:0000256" key="11">
    <source>
        <dbReference type="ARBA" id="ARBA00022840"/>
    </source>
</evidence>
<keyword evidence="5" id="KW-0808">Transferase</keyword>
<keyword evidence="13" id="KW-1133">Transmembrane helix</keyword>
<dbReference type="SUPFAM" id="SSF50998">
    <property type="entry name" value="Quinoprotein alcohol dehydrogenase-like"/>
    <property type="match status" value="1"/>
</dbReference>
<evidence type="ECO:0000259" key="23">
    <source>
        <dbReference type="PROSITE" id="PS50011"/>
    </source>
</evidence>
<organism evidence="24 25">
    <name type="scientific">Laodelphax striatellus</name>
    <name type="common">Small brown planthopper</name>
    <name type="synonym">Delphax striatella</name>
    <dbReference type="NCBI Taxonomy" id="195883"/>
    <lineage>
        <taxon>Eukaryota</taxon>
        <taxon>Metazoa</taxon>
        <taxon>Ecdysozoa</taxon>
        <taxon>Arthropoda</taxon>
        <taxon>Hexapoda</taxon>
        <taxon>Insecta</taxon>
        <taxon>Pterygota</taxon>
        <taxon>Neoptera</taxon>
        <taxon>Paraneoptera</taxon>
        <taxon>Hemiptera</taxon>
        <taxon>Auchenorrhyncha</taxon>
        <taxon>Fulgoroidea</taxon>
        <taxon>Delphacidae</taxon>
        <taxon>Criomorphinae</taxon>
        <taxon>Laodelphax</taxon>
    </lineage>
</organism>
<accession>A0A482WY80</accession>
<keyword evidence="16" id="KW-0325">Glycoprotein</keyword>
<feature type="domain" description="Protein kinase" evidence="23">
    <location>
        <begin position="548"/>
        <end position="975"/>
    </location>
</feature>
<proteinExistence type="inferred from homology"/>
<dbReference type="GO" id="GO:0005789">
    <property type="term" value="C:endoplasmic reticulum membrane"/>
    <property type="evidence" value="ECO:0007669"/>
    <property type="project" value="UniProtKB-SubCell"/>
</dbReference>
<evidence type="ECO:0000256" key="9">
    <source>
        <dbReference type="ARBA" id="ARBA00022777"/>
    </source>
</evidence>
<evidence type="ECO:0000256" key="14">
    <source>
        <dbReference type="ARBA" id="ARBA00023016"/>
    </source>
</evidence>
<feature type="region of interest" description="Disordered" evidence="21">
    <location>
        <begin position="857"/>
        <end position="876"/>
    </location>
</feature>
<dbReference type="OrthoDB" id="341578at2759"/>
<evidence type="ECO:0000256" key="21">
    <source>
        <dbReference type="SAM" id="MobiDB-lite"/>
    </source>
</evidence>
<dbReference type="InterPro" id="IPR011009">
    <property type="entry name" value="Kinase-like_dom_sf"/>
</dbReference>
<comment type="subcellular location">
    <subcellularLocation>
        <location evidence="1">Endoplasmic reticulum membrane</location>
        <topology evidence="1">Single-pass type I membrane protein</topology>
    </subcellularLocation>
</comment>
<keyword evidence="15" id="KW-0472">Membrane</keyword>
<keyword evidence="8 20" id="KW-0547">Nucleotide-binding</keyword>
<gene>
    <name evidence="24" type="ORF">LSTR_LSTR009005</name>
</gene>
<evidence type="ECO:0000256" key="3">
    <source>
        <dbReference type="ARBA" id="ARBA00022527"/>
    </source>
</evidence>
<dbReference type="PROSITE" id="PS00107">
    <property type="entry name" value="PROTEIN_KINASE_ATP"/>
    <property type="match status" value="1"/>
</dbReference>
<evidence type="ECO:0000256" key="8">
    <source>
        <dbReference type="ARBA" id="ARBA00022741"/>
    </source>
</evidence>
<sequence length="1008" mass="113375">MFCRLFFKCLIAVFLVSISIVSIESDDQIESLPFCGPSSGSNYKSKKLMFVSTLDGQVSMLNIADGGTKEWSVSTGPGPMLESNIHKLELTNNGQWVRMIPSLAGGLYKFNGEYIEAIPVNAEHLLKASFRYSDDLVISGGKESRTYGVEVDSGRVLYECTMESCNNITDQVDDEIGDVVLVQRMTQTIRAVEPRTGTERWNFSVAQHDVKFSPNPSADCHYVNDPSSEVMLKVIVPEGLICALSKSQPNKVLWTHKFESPVVSAWRLDEGQLIWVDLFGGKTPPLLQSAAGGDSVPDSPALYVGMHKKQLYIQESVTMQTMLQTVSSQYKQHLIGADKAFPRIPWQPIPAIASALELQRLLPGQKDLLQITDESSSQALATTTANSVLYGSEYVNGNGFYLYTPETAKKIRTGLCHPEDEQNITITTPTPEEEFNKEFEEADTSVQVIMVSLSYYWREVCVISISTAIVLNLLIHHRALAPFLRTIKEIVYALKALVLYSIFGVRNLREFQTKVLEVEISQDGDSTSSSKQQPMPAADYTSRYLTDFDPVHCLGKGGFGVVFEAKNKIDDCHYAVKRIPLPSREDARERVMREVKALAKLDHKNIVRYFNAWQECPPPGWQEAQDKYWKEKSSSKNKNAFEDVITIDPLTPDEPPSTAELLSKNMNSSLHSNCKLNQWGKSANNADISDSYIVFEASHPSGTKDSAADQLRSVDSRQDSVIPISDYSDQSYSNYDEKSSKSQAKAKRPNSLLLKSEDSATDNSKQVNLRMFLFIQMQLCRKDSLREWLRDIKRPRDDVNVAINIFEQIVQAVEYVHLKGLIHRDLKPSNIFFSLDGQIKVGDFGLVTAMVESGEQFVPQDKSPSNSNSNASLASREKHTARVGTHLYMSPEQVLGKPYSYKVDIYSLGLILFELLVPFSTEMERAQTLQDLRKNKFPSHFQTNFYQEYQLLSLMLSHRPEERPTTYGIRAKPPLQKAPPTIDDDVTWHFDLPLRRKTSSNNSNSFDS</sequence>
<dbReference type="EMBL" id="QKKF02022725">
    <property type="protein sequence ID" value="RZF38282.1"/>
    <property type="molecule type" value="Genomic_DNA"/>
</dbReference>
<protein>
    <recommendedName>
        <fullName evidence="2">non-specific serine/threonine protein kinase</fullName>
        <ecNumber evidence="2">2.7.11.1</ecNumber>
    </recommendedName>
    <alternativeName>
        <fullName evidence="19">PRKR-like endoplasmic reticulum kinase</fullName>
    </alternativeName>
</protein>
<comment type="similarity">
    <text evidence="18">Belongs to the protein kinase superfamily. Ser/Thr protein kinase family. GCN2 subfamily.</text>
</comment>
<dbReference type="SMR" id="A0A482WY80"/>
<keyword evidence="6" id="KW-0812">Transmembrane</keyword>
<dbReference type="FunCoup" id="A0A482WY80">
    <property type="interactions" value="995"/>
</dbReference>
<feature type="compositionally biased region" description="Low complexity" evidence="21">
    <location>
        <begin position="863"/>
        <end position="874"/>
    </location>
</feature>
<dbReference type="InterPro" id="IPR011047">
    <property type="entry name" value="Quinoprotein_ADH-like_sf"/>
</dbReference>
<evidence type="ECO:0000256" key="5">
    <source>
        <dbReference type="ARBA" id="ARBA00022679"/>
    </source>
</evidence>
<dbReference type="FunFam" id="3.30.200.20:FF:000193">
    <property type="entry name" value="Eukaryotic translation initiation factor 2-alpha kinase 3"/>
    <property type="match status" value="1"/>
</dbReference>
<dbReference type="SUPFAM" id="SSF56112">
    <property type="entry name" value="Protein kinase-like (PK-like)"/>
    <property type="match status" value="1"/>
</dbReference>
<reference evidence="24 25" key="1">
    <citation type="journal article" date="2017" name="Gigascience">
        <title>Genome sequence of the small brown planthopper, Laodelphax striatellus.</title>
        <authorList>
            <person name="Zhu J."/>
            <person name="Jiang F."/>
            <person name="Wang X."/>
            <person name="Yang P."/>
            <person name="Bao Y."/>
            <person name="Zhao W."/>
            <person name="Wang W."/>
            <person name="Lu H."/>
            <person name="Wang Q."/>
            <person name="Cui N."/>
            <person name="Li J."/>
            <person name="Chen X."/>
            <person name="Luo L."/>
            <person name="Yu J."/>
            <person name="Kang L."/>
            <person name="Cui F."/>
        </authorList>
    </citation>
    <scope>NUCLEOTIDE SEQUENCE [LARGE SCALE GENOMIC DNA]</scope>
    <source>
        <strain evidence="24">Lst14</strain>
    </source>
</reference>
<dbReference type="InterPro" id="IPR008271">
    <property type="entry name" value="Ser/Thr_kinase_AS"/>
</dbReference>
<evidence type="ECO:0000256" key="12">
    <source>
        <dbReference type="ARBA" id="ARBA00022845"/>
    </source>
</evidence>
<name>A0A482WY80_LAOST</name>
<dbReference type="PANTHER" id="PTHR11042">
    <property type="entry name" value="EUKARYOTIC TRANSLATION INITIATION FACTOR 2-ALPHA KINASE EIF2-ALPHA KINASE -RELATED"/>
    <property type="match status" value="1"/>
</dbReference>
<dbReference type="Gene3D" id="2.130.10.10">
    <property type="entry name" value="YVTN repeat-like/Quinoprotein amine dehydrogenase"/>
    <property type="match status" value="1"/>
</dbReference>
<keyword evidence="7 22" id="KW-0732">Signal</keyword>
<keyword evidence="3" id="KW-0723">Serine/threonine-protein kinase</keyword>
<keyword evidence="4" id="KW-0597">Phosphoprotein</keyword>
<evidence type="ECO:0000256" key="15">
    <source>
        <dbReference type="ARBA" id="ARBA00023136"/>
    </source>
</evidence>
<evidence type="ECO:0000256" key="20">
    <source>
        <dbReference type="PROSITE-ProRule" id="PRU10141"/>
    </source>
</evidence>
<dbReference type="Pfam" id="PF00069">
    <property type="entry name" value="Pkinase"/>
    <property type="match status" value="2"/>
</dbReference>
<keyword evidence="25" id="KW-1185">Reference proteome</keyword>
<dbReference type="FunFam" id="1.10.510.10:FF:000251">
    <property type="entry name" value="eukaryotic translation initiation factor 2-alpha kinase 3"/>
    <property type="match status" value="1"/>
</dbReference>
<dbReference type="InterPro" id="IPR000719">
    <property type="entry name" value="Prot_kinase_dom"/>
</dbReference>
<keyword evidence="17" id="KW-0834">Unfolded protein response</keyword>
<keyword evidence="14" id="KW-0346">Stress response</keyword>
<dbReference type="InterPro" id="IPR050339">
    <property type="entry name" value="CC_SR_Kinase"/>
</dbReference>
<dbReference type="GO" id="GO:0005524">
    <property type="term" value="F:ATP binding"/>
    <property type="evidence" value="ECO:0007669"/>
    <property type="project" value="UniProtKB-UniRule"/>
</dbReference>
<evidence type="ECO:0000256" key="19">
    <source>
        <dbReference type="ARBA" id="ARBA00041500"/>
    </source>
</evidence>
<evidence type="ECO:0000256" key="7">
    <source>
        <dbReference type="ARBA" id="ARBA00022729"/>
    </source>
</evidence>
<dbReference type="STRING" id="195883.A0A482WY80"/>
<feature type="region of interest" description="Disordered" evidence="21">
    <location>
        <begin position="726"/>
        <end position="759"/>
    </location>
</feature>
<keyword evidence="10" id="KW-0256">Endoplasmic reticulum</keyword>
<evidence type="ECO:0000256" key="4">
    <source>
        <dbReference type="ARBA" id="ARBA00022553"/>
    </source>
</evidence>
<evidence type="ECO:0000256" key="2">
    <source>
        <dbReference type="ARBA" id="ARBA00012513"/>
    </source>
</evidence>
<evidence type="ECO:0000256" key="13">
    <source>
        <dbReference type="ARBA" id="ARBA00022989"/>
    </source>
</evidence>
<dbReference type="InterPro" id="IPR017441">
    <property type="entry name" value="Protein_kinase_ATP_BS"/>
</dbReference>
<keyword evidence="11 20" id="KW-0067">ATP-binding</keyword>
<feature type="signal peptide" evidence="22">
    <location>
        <begin position="1"/>
        <end position="25"/>
    </location>
</feature>
<feature type="binding site" evidence="20">
    <location>
        <position position="577"/>
    </location>
    <ligand>
        <name>ATP</name>
        <dbReference type="ChEBI" id="CHEBI:30616"/>
    </ligand>
</feature>
<dbReference type="Proteomes" id="UP000291343">
    <property type="component" value="Unassembled WGS sequence"/>
</dbReference>
<feature type="chain" id="PRO_5019808974" description="non-specific serine/threonine protein kinase" evidence="22">
    <location>
        <begin position="26"/>
        <end position="1008"/>
    </location>
</feature>
<evidence type="ECO:0000313" key="24">
    <source>
        <dbReference type="EMBL" id="RZF38282.1"/>
    </source>
</evidence>
<dbReference type="PANTHER" id="PTHR11042:SF91">
    <property type="entry name" value="EUKARYOTIC TRANSLATION INITIATION FACTOR 2-ALPHA KINASE"/>
    <property type="match status" value="1"/>
</dbReference>
<evidence type="ECO:0000256" key="6">
    <source>
        <dbReference type="ARBA" id="ARBA00022692"/>
    </source>
</evidence>
<evidence type="ECO:0000256" key="16">
    <source>
        <dbReference type="ARBA" id="ARBA00023180"/>
    </source>
</evidence>
<dbReference type="SMART" id="SM00220">
    <property type="entry name" value="S_TKc"/>
    <property type="match status" value="1"/>
</dbReference>
<keyword evidence="9" id="KW-0418">Kinase</keyword>
<dbReference type="PROSITE" id="PS50011">
    <property type="entry name" value="PROTEIN_KINASE_DOM"/>
    <property type="match status" value="1"/>
</dbReference>
<dbReference type="AlphaFoldDB" id="A0A482WY80"/>
<comment type="caution">
    <text evidence="24">The sequence shown here is derived from an EMBL/GenBank/DDBJ whole genome shotgun (WGS) entry which is preliminary data.</text>
</comment>
<dbReference type="InterPro" id="IPR015943">
    <property type="entry name" value="WD40/YVTN_repeat-like_dom_sf"/>
</dbReference>
<evidence type="ECO:0000256" key="18">
    <source>
        <dbReference type="ARBA" id="ARBA00037982"/>
    </source>
</evidence>
<keyword evidence="12" id="KW-0810">Translation regulation</keyword>
<dbReference type="Gene3D" id="1.10.510.10">
    <property type="entry name" value="Transferase(Phosphotransferase) domain 1"/>
    <property type="match status" value="1"/>
</dbReference>
<dbReference type="GO" id="GO:0004694">
    <property type="term" value="F:eukaryotic translation initiation factor 2alpha kinase activity"/>
    <property type="evidence" value="ECO:0007669"/>
    <property type="project" value="TreeGrafter"/>
</dbReference>
<evidence type="ECO:0000256" key="22">
    <source>
        <dbReference type="SAM" id="SignalP"/>
    </source>
</evidence>
<evidence type="ECO:0000256" key="1">
    <source>
        <dbReference type="ARBA" id="ARBA00004115"/>
    </source>
</evidence>
<dbReference type="GO" id="GO:0005634">
    <property type="term" value="C:nucleus"/>
    <property type="evidence" value="ECO:0007669"/>
    <property type="project" value="TreeGrafter"/>
</dbReference>
<evidence type="ECO:0000313" key="25">
    <source>
        <dbReference type="Proteomes" id="UP000291343"/>
    </source>
</evidence>
<dbReference type="Gene3D" id="3.30.200.20">
    <property type="entry name" value="Phosphorylase Kinase, domain 1"/>
    <property type="match status" value="1"/>
</dbReference>
<evidence type="ECO:0000256" key="17">
    <source>
        <dbReference type="ARBA" id="ARBA00023230"/>
    </source>
</evidence>